<dbReference type="InterPro" id="IPR016158">
    <property type="entry name" value="Cullin_homology"/>
</dbReference>
<keyword evidence="5" id="KW-1185">Reference proteome</keyword>
<dbReference type="SUPFAM" id="SSF74788">
    <property type="entry name" value="Cullin repeat-like"/>
    <property type="match status" value="2"/>
</dbReference>
<dbReference type="SUPFAM" id="SSF46785">
    <property type="entry name" value="Winged helix' DNA-binding domain"/>
    <property type="match status" value="1"/>
</dbReference>
<gene>
    <name evidence="4" type="ORF">RS030_162442</name>
</gene>
<accession>A0AAV9Y083</accession>
<sequence length="2028" mass="232543">MSVQDSFCEFSKNDGDKNIIIDKNVSRILLEIDRKCIKPTICFLKSIPLGFVPIGVLPKTPILESNSKNFSEYSKNEVSGGVYKKDDNNFNNSGKNNANLDNNINTNYLYSTITTDEGMKRLREGSLSLNSDFTESCSNQGGPNSVKNTFEMENQFFPEGGIYYSIFKGLNDGNELNTNYTLLLSSLGMSSFLCRSSSSISNNNISTNREHDNTNGFKEGLEKKRRITEETPVTGSKMGSFGGFENFKDNSDDFNAVISSEQILNICRLGGINNENIWTALFCSFYEDKDGNQRKKYSMPHFLSNKIIIESYSNVMRFSEPLCNSIQIYIYCRDIIKNYCSEVIGPRILLQANLFTIWNNSIKDLIVNKGGNKIFYELFGGENLLRHDEKLGEIKSGYAHLYQLYSNLVSGNLPSLLFLRIFEEEFAKFSVLVHLFTRIFGYLDRNNCHVFSSPNLTATSLLYFYKYVFFPFSVSFSAAILNIITIERDYFMKKSLRSLFTYKVYDENVFSSLQRRGEPCLGFISDLRGACSKCMVETHFSVNFDSLSDTKMEKLAGRSYRSILYNVVNNIIYVMNNNTHNNISLKRTNTFDFDSDSAFVYPEKRVANAERGFLGRNKSDDSGGGIEYNSADRIDIGTTEISNSTSIDAGLNFGKSKNNNTGEKIVDDFNDCGSKVEKIITNLNKISRTIDSNKIGLEESSDSTSGLFWFISEETDLNIYKTTVEDPILKSIIFYYTSRLDGIFDVLDLKQCCILINWILVHEERRLIGIFPKTSYSKSLKILEDVLFQFFSKKILNSNSRCLNNFIYIDEKNNLNLNNNVFDSNNFVKDSLSTYINNDNYCALKLFYILVFKDSAKQSSFKILNDLLNSVQKNASVYEKLKFPLKDISFEVLKNNLNLANIFGLGCLVNGENNKKDNILDYFSDRLPSMVYFVYVIYESILEDVLKAMKLEVFNLNSGIKTDNMRLSDRFKSIQIVLSILNKYRKFTKYSFLNDNTICKFIFKGIYDGLIIYLQKNISKNHFSCLFTLSFWINSFIDNRILQIYSFISLFQDKNNINLLDEKLELYRKQQLHLFIPSFLGSDNSFAPGTSEFGKYTGTFQSFNSKEYFLKFRAFSLDWIGKLFDKYASFICDYFNSVKNDSFDLLNSLESYIAITELELFMNNIISGIILLKILPNSEIVISHYKDRLCKRLLAINCLGNNRLLYPARNLTSMLICISMEYFFLSFMDSNPDSVNLIFGSEFNSAFSLSNYNEERDELESGFKREANSRSSNDNNSRNNVDLNSTNEYKNTSLKSLDYLLDDCVISLFSNSLSTGCFNAFITCDFNWRNNNKFVNMDLSINIMKNTNEFESSNLKVNSENPSIRSSETPYLHSNQYFDVEFKNLSGNQGKSNNLDNNYSFDSRLNYSNINLPEKIKLELENIENSYSKIYPHRKLTWVLDTGFVILSCIGFNVYNDISLKEKNDQFKKVEILTSISTALVLIYIGESKDGKMRLFDLIKGTKLPVLDVIRVLLSFIIPGQNFLRIEGVPSSQINMDKIKDWKNWLHPNKIISLGDIVLNNNCLFKKSSSLIFCPKLLPIEFFIKYNVDFERSSIINRWIMFNIEYFKKSVPFFDDNIESRKIQNSTGFLIRNDYFLKYSDLVEGINFPTLNSKVYRINYPWNIDIYLDDDKYEYFSNCFSEIIGSDDIFYSLYNVPPRVEKNIEKVTSDSESVVSGIYVYKDNHNIIIEEDNDKKKTEILCNDKRIIFGNINNAGLLYSSCSYSGLKDLNKSFRNQLENTNSEVSKGDVKSLLENNGSGNAIDSENANSVSNDNNSNVNNNLNRDQSISNTSSTLVVVGKVVYPLVENGSNNKKRANATSSSESEFVDSEKSQLPHNLTHYSSSSSFSSSSLSSSFLSSSSFIEDGEFYLCSKRQKFSGCFTGIIEIVCKLESIIVRLLKRNKSNKYSEIINYIHSNWSPNISDIPTTEYIDKALIKLIKREFITLNCNHKNREVCSCESNLQRILNDNTELNHNFFEKESTFNYVP</sequence>
<feature type="domain" description="Cullin family profile" evidence="3">
    <location>
        <begin position="1241"/>
        <end position="1517"/>
    </location>
</feature>
<comment type="similarity">
    <text evidence="1">Belongs to the cullin family.</text>
</comment>
<feature type="compositionally biased region" description="Low complexity" evidence="2">
    <location>
        <begin position="1269"/>
        <end position="1285"/>
    </location>
</feature>
<organism evidence="4 5">
    <name type="scientific">Cryptosporidium xiaoi</name>
    <dbReference type="NCBI Taxonomy" id="659607"/>
    <lineage>
        <taxon>Eukaryota</taxon>
        <taxon>Sar</taxon>
        <taxon>Alveolata</taxon>
        <taxon>Apicomplexa</taxon>
        <taxon>Conoidasida</taxon>
        <taxon>Coccidia</taxon>
        <taxon>Eucoccidiorida</taxon>
        <taxon>Eimeriorina</taxon>
        <taxon>Cryptosporidiidae</taxon>
        <taxon>Cryptosporidium</taxon>
    </lineage>
</organism>
<dbReference type="PROSITE" id="PS50069">
    <property type="entry name" value="CULLIN_2"/>
    <property type="match status" value="1"/>
</dbReference>
<evidence type="ECO:0000313" key="4">
    <source>
        <dbReference type="EMBL" id="KAK6590336.1"/>
    </source>
</evidence>
<reference evidence="4 5" key="1">
    <citation type="submission" date="2023-10" db="EMBL/GenBank/DDBJ databases">
        <title>Comparative genomics analysis reveals potential genetic determinants of host preference in Cryptosporidium xiaoi.</title>
        <authorList>
            <person name="Xiao L."/>
            <person name="Li J."/>
        </authorList>
    </citation>
    <scope>NUCLEOTIDE SEQUENCE [LARGE SCALE GENOMIC DNA]</scope>
    <source>
        <strain evidence="4 5">52996</strain>
    </source>
</reference>
<dbReference type="Gene3D" id="3.30.230.130">
    <property type="entry name" value="Cullin, Chain C, Domain 2"/>
    <property type="match status" value="1"/>
</dbReference>
<evidence type="ECO:0000259" key="3">
    <source>
        <dbReference type="PROSITE" id="PS50069"/>
    </source>
</evidence>
<dbReference type="InterPro" id="IPR036317">
    <property type="entry name" value="Cullin_homology_sf"/>
</dbReference>
<comment type="caution">
    <text evidence="4">The sequence shown here is derived from an EMBL/GenBank/DDBJ whole genome shotgun (WGS) entry which is preliminary data.</text>
</comment>
<feature type="compositionally biased region" description="Low complexity" evidence="2">
    <location>
        <begin position="1805"/>
        <end position="1824"/>
    </location>
</feature>
<evidence type="ECO:0000313" key="5">
    <source>
        <dbReference type="Proteomes" id="UP001311799"/>
    </source>
</evidence>
<evidence type="ECO:0000256" key="1">
    <source>
        <dbReference type="PROSITE-ProRule" id="PRU00330"/>
    </source>
</evidence>
<feature type="compositionally biased region" description="Polar residues" evidence="2">
    <location>
        <begin position="1794"/>
        <end position="1804"/>
    </location>
</feature>
<dbReference type="EMBL" id="JAWDEY010000007">
    <property type="protein sequence ID" value="KAK6590336.1"/>
    <property type="molecule type" value="Genomic_DNA"/>
</dbReference>
<proteinExistence type="inferred from homology"/>
<dbReference type="SUPFAM" id="SSF75632">
    <property type="entry name" value="Cullin homology domain"/>
    <property type="match status" value="1"/>
</dbReference>
<feature type="region of interest" description="Disordered" evidence="2">
    <location>
        <begin position="1260"/>
        <end position="1285"/>
    </location>
</feature>
<evidence type="ECO:0000256" key="2">
    <source>
        <dbReference type="SAM" id="MobiDB-lite"/>
    </source>
</evidence>
<dbReference type="Proteomes" id="UP001311799">
    <property type="component" value="Unassembled WGS sequence"/>
</dbReference>
<dbReference type="InterPro" id="IPR016159">
    <property type="entry name" value="Cullin_repeat-like_dom_sf"/>
</dbReference>
<protein>
    <recommendedName>
        <fullName evidence="3">Cullin family profile domain-containing protein</fullName>
    </recommendedName>
</protein>
<feature type="region of interest" description="Disordered" evidence="2">
    <location>
        <begin position="1780"/>
        <end position="1827"/>
    </location>
</feature>
<dbReference type="InterPro" id="IPR036390">
    <property type="entry name" value="WH_DNA-bd_sf"/>
</dbReference>
<name>A0AAV9Y083_9CRYT</name>